<protein>
    <submittedName>
        <fullName evidence="1">Sulfotransferase family protein</fullName>
    </submittedName>
</protein>
<evidence type="ECO:0000313" key="2">
    <source>
        <dbReference type="Proteomes" id="UP000612899"/>
    </source>
</evidence>
<dbReference type="PANTHER" id="PTHR33844:SF1">
    <property type="entry name" value="SULFOTRANSFERASE DOMAIN-CONTAINING PROTEIN"/>
    <property type="match status" value="1"/>
</dbReference>
<dbReference type="AlphaFoldDB" id="A0A8J3QH76"/>
<reference evidence="1" key="1">
    <citation type="submission" date="2021-01" db="EMBL/GenBank/DDBJ databases">
        <title>Whole genome shotgun sequence of Rhizocola hellebori NBRC 109834.</title>
        <authorList>
            <person name="Komaki H."/>
            <person name="Tamura T."/>
        </authorList>
    </citation>
    <scope>NUCLEOTIDE SEQUENCE</scope>
    <source>
        <strain evidence="1">NBRC 109834</strain>
    </source>
</reference>
<dbReference type="Pfam" id="PF13469">
    <property type="entry name" value="Sulfotransfer_3"/>
    <property type="match status" value="1"/>
</dbReference>
<evidence type="ECO:0000313" key="1">
    <source>
        <dbReference type="EMBL" id="GIH10561.1"/>
    </source>
</evidence>
<organism evidence="1 2">
    <name type="scientific">Rhizocola hellebori</name>
    <dbReference type="NCBI Taxonomy" id="1392758"/>
    <lineage>
        <taxon>Bacteria</taxon>
        <taxon>Bacillati</taxon>
        <taxon>Actinomycetota</taxon>
        <taxon>Actinomycetes</taxon>
        <taxon>Micromonosporales</taxon>
        <taxon>Micromonosporaceae</taxon>
        <taxon>Rhizocola</taxon>
    </lineage>
</organism>
<sequence>MTLAGGGGLVSAVPLPTGTRRLAIVERARPYPLAVAGPGDFIFRDEGEVDPEIVMRQPGFSLYCVDPSTRTALFVQTPDSVELARAPFYYQAQHANALAAVAVPFAVLPRLAQVAIVDPTRLILLYSVGRCGSTLVASALTSLGGVTALSEPDVFTQLVGLRGTMSDSQLSELVRLCVRIVCGTAAPGRTVALKFRSFVVEISDLIHLNFPSARRVFLYRHVVDWSRSSVQAFTGYDPSASQSLRPIQDRLGRMVPLMNAYRAAKGRLLTPVEMLACQWVSQVDRALSLRRPLHAVRYEDLVTDPDRAVGELFAFCGLPEPVGLEAVLANDSQAGTTLAQAAVRDRPVHLDEAELNRAVAELWGELLAARHFAGAAR</sequence>
<dbReference type="InterPro" id="IPR027417">
    <property type="entry name" value="P-loop_NTPase"/>
</dbReference>
<keyword evidence="2" id="KW-1185">Reference proteome</keyword>
<comment type="caution">
    <text evidence="1">The sequence shown here is derived from an EMBL/GenBank/DDBJ whole genome shotgun (WGS) entry which is preliminary data.</text>
</comment>
<proteinExistence type="predicted"/>
<name>A0A8J3QH76_9ACTN</name>
<accession>A0A8J3QH76</accession>
<dbReference type="Proteomes" id="UP000612899">
    <property type="component" value="Unassembled WGS sequence"/>
</dbReference>
<dbReference type="PANTHER" id="PTHR33844">
    <property type="entry name" value="SULFOTRANSFER_1 DOMAIN-CONTAINING PROTEIN"/>
    <property type="match status" value="1"/>
</dbReference>
<dbReference type="EMBL" id="BONY01000098">
    <property type="protein sequence ID" value="GIH10561.1"/>
    <property type="molecule type" value="Genomic_DNA"/>
</dbReference>
<dbReference type="SUPFAM" id="SSF52540">
    <property type="entry name" value="P-loop containing nucleoside triphosphate hydrolases"/>
    <property type="match status" value="1"/>
</dbReference>
<dbReference type="RefSeq" id="WP_203914272.1">
    <property type="nucleotide sequence ID" value="NZ_BONY01000098.1"/>
</dbReference>
<gene>
    <name evidence="1" type="ORF">Rhe02_86280</name>
</gene>
<dbReference type="Gene3D" id="3.40.50.300">
    <property type="entry name" value="P-loop containing nucleotide triphosphate hydrolases"/>
    <property type="match status" value="1"/>
</dbReference>